<dbReference type="SUPFAM" id="SSF53041">
    <property type="entry name" value="Resolvase-like"/>
    <property type="match status" value="1"/>
</dbReference>
<dbReference type="EMBL" id="BLXX01000011">
    <property type="protein sequence ID" value="GFO60960.1"/>
    <property type="molecule type" value="Genomic_DNA"/>
</dbReference>
<feature type="region of interest" description="Disordered" evidence="1">
    <location>
        <begin position="45"/>
        <end position="68"/>
    </location>
</feature>
<protein>
    <submittedName>
        <fullName evidence="2">Uncharacterized protein</fullName>
    </submittedName>
</protein>
<reference evidence="3" key="1">
    <citation type="submission" date="2020-06" db="EMBL/GenBank/DDBJ databases">
        <title>Draft genomic sequence of Geomonas sp. Red330.</title>
        <authorList>
            <person name="Itoh H."/>
            <person name="Zhenxing X."/>
            <person name="Ushijima N."/>
            <person name="Masuda Y."/>
            <person name="Shiratori Y."/>
            <person name="Senoo K."/>
        </authorList>
    </citation>
    <scope>NUCLEOTIDE SEQUENCE [LARGE SCALE GENOMIC DNA]</scope>
    <source>
        <strain evidence="3">Red330</strain>
    </source>
</reference>
<keyword evidence="3" id="KW-1185">Reference proteome</keyword>
<organism evidence="2 3">
    <name type="scientific">Geomonas silvestris</name>
    <dbReference type="NCBI Taxonomy" id="2740184"/>
    <lineage>
        <taxon>Bacteria</taxon>
        <taxon>Pseudomonadati</taxon>
        <taxon>Thermodesulfobacteriota</taxon>
        <taxon>Desulfuromonadia</taxon>
        <taxon>Geobacterales</taxon>
        <taxon>Geobacteraceae</taxon>
        <taxon>Geomonas</taxon>
    </lineage>
</organism>
<dbReference type="InterPro" id="IPR036162">
    <property type="entry name" value="Resolvase-like_N_sf"/>
</dbReference>
<gene>
    <name evidence="2" type="ORF">GMST_32850</name>
</gene>
<name>A0A6V8MLQ7_9BACT</name>
<comment type="caution">
    <text evidence="2">The sequence shown here is derived from an EMBL/GenBank/DDBJ whole genome shotgun (WGS) entry which is preliminary data.</text>
</comment>
<dbReference type="Proteomes" id="UP000556026">
    <property type="component" value="Unassembled WGS sequence"/>
</dbReference>
<evidence type="ECO:0000313" key="3">
    <source>
        <dbReference type="Proteomes" id="UP000556026"/>
    </source>
</evidence>
<evidence type="ECO:0000313" key="2">
    <source>
        <dbReference type="EMBL" id="GFO60960.1"/>
    </source>
</evidence>
<proteinExistence type="predicted"/>
<dbReference type="GO" id="GO:0003677">
    <property type="term" value="F:DNA binding"/>
    <property type="evidence" value="ECO:0007669"/>
    <property type="project" value="InterPro"/>
</dbReference>
<evidence type="ECO:0000256" key="1">
    <source>
        <dbReference type="SAM" id="MobiDB-lite"/>
    </source>
</evidence>
<accession>A0A6V8MLQ7</accession>
<dbReference type="AlphaFoldDB" id="A0A6V8MLQ7"/>
<sequence>MPLSMMSTAKQGASGLGLEAQHETVRQYLGGCEWELLKEFVEVESRKNNDRPRTRQVLKHCQPTGTTP</sequence>
<dbReference type="GO" id="GO:0000150">
    <property type="term" value="F:DNA strand exchange activity"/>
    <property type="evidence" value="ECO:0007669"/>
    <property type="project" value="InterPro"/>
</dbReference>
<dbReference type="Gene3D" id="3.40.50.1390">
    <property type="entry name" value="Resolvase, N-terminal catalytic domain"/>
    <property type="match status" value="1"/>
</dbReference>